<name>A0A195AV23_9HYME</name>
<feature type="region of interest" description="Disordered" evidence="1">
    <location>
        <begin position="1"/>
        <end position="23"/>
    </location>
</feature>
<dbReference type="Proteomes" id="UP000078540">
    <property type="component" value="Unassembled WGS sequence"/>
</dbReference>
<evidence type="ECO:0000313" key="3">
    <source>
        <dbReference type="Proteomes" id="UP000078540"/>
    </source>
</evidence>
<organism evidence="2 3">
    <name type="scientific">Atta colombica</name>
    <dbReference type="NCBI Taxonomy" id="520822"/>
    <lineage>
        <taxon>Eukaryota</taxon>
        <taxon>Metazoa</taxon>
        <taxon>Ecdysozoa</taxon>
        <taxon>Arthropoda</taxon>
        <taxon>Hexapoda</taxon>
        <taxon>Insecta</taxon>
        <taxon>Pterygota</taxon>
        <taxon>Neoptera</taxon>
        <taxon>Endopterygota</taxon>
        <taxon>Hymenoptera</taxon>
        <taxon>Apocrita</taxon>
        <taxon>Aculeata</taxon>
        <taxon>Formicoidea</taxon>
        <taxon>Formicidae</taxon>
        <taxon>Myrmicinae</taxon>
        <taxon>Atta</taxon>
    </lineage>
</organism>
<evidence type="ECO:0000313" key="2">
    <source>
        <dbReference type="EMBL" id="KYM75824.1"/>
    </source>
</evidence>
<proteinExistence type="predicted"/>
<accession>A0A195AV23</accession>
<dbReference type="AlphaFoldDB" id="A0A195AV23"/>
<gene>
    <name evidence="2" type="ORF">ALC53_13889</name>
</gene>
<sequence length="80" mass="8738">MKISQRGIETSISPESRLADKHNSFPLYSTEKNERAMSQGLLLQFSHQEGITSARKIANAVAVADGGLVNAQTRYLPVHA</sequence>
<evidence type="ECO:0000256" key="1">
    <source>
        <dbReference type="SAM" id="MobiDB-lite"/>
    </source>
</evidence>
<dbReference type="EMBL" id="KQ976738">
    <property type="protein sequence ID" value="KYM75824.1"/>
    <property type="molecule type" value="Genomic_DNA"/>
</dbReference>
<protein>
    <submittedName>
        <fullName evidence="2">Uncharacterized protein</fullName>
    </submittedName>
</protein>
<keyword evidence="3" id="KW-1185">Reference proteome</keyword>
<reference evidence="2 3" key="1">
    <citation type="submission" date="2015-09" db="EMBL/GenBank/DDBJ databases">
        <title>Atta colombica WGS genome.</title>
        <authorList>
            <person name="Nygaard S."/>
            <person name="Hu H."/>
            <person name="Boomsma J."/>
            <person name="Zhang G."/>
        </authorList>
    </citation>
    <scope>NUCLEOTIDE SEQUENCE [LARGE SCALE GENOMIC DNA]</scope>
    <source>
        <strain evidence="2">Treedump-2</strain>
        <tissue evidence="2">Whole body</tissue>
    </source>
</reference>